<evidence type="ECO:0000313" key="2">
    <source>
        <dbReference type="EMBL" id="TFE88191.1"/>
    </source>
</evidence>
<dbReference type="EMBL" id="MYFO01000010">
    <property type="protein sequence ID" value="TFE88191.1"/>
    <property type="molecule type" value="Genomic_DNA"/>
</dbReference>
<keyword evidence="3" id="KW-1185">Reference proteome</keyword>
<feature type="region of interest" description="Disordered" evidence="1">
    <location>
        <begin position="53"/>
        <end position="120"/>
    </location>
</feature>
<accession>A0A4Y8Q2R9</accession>
<sequence length="183" mass="19090">MDKVPAEDAGAAPARWRDEVAALGVAAGRNDSVWQAVGQDDVARGAITRDAAARQAVDRDHSVRETVDQDVAARGAVGRDGAAKEHVGRDAAARQAVDRDHTVRHAAGQDGAAGEAEGRHAATATPVFHRVALSLPSPVYRCQQLAESATSALAAEAEDTGAGQPLWRSAELWMRGGNDGNRS</sequence>
<feature type="compositionally biased region" description="Low complexity" evidence="1">
    <location>
        <begin position="70"/>
        <end position="80"/>
    </location>
</feature>
<comment type="caution">
    <text evidence="2">The sequence shown here is derived from an EMBL/GenBank/DDBJ whole genome shotgun (WGS) entry which is preliminary data.</text>
</comment>
<protein>
    <submittedName>
        <fullName evidence="2">Uncharacterized protein</fullName>
    </submittedName>
</protein>
<organism evidence="2 3">
    <name type="scientific">Paenibacillus athensensis</name>
    <dbReference type="NCBI Taxonomy" id="1967502"/>
    <lineage>
        <taxon>Bacteria</taxon>
        <taxon>Bacillati</taxon>
        <taxon>Bacillota</taxon>
        <taxon>Bacilli</taxon>
        <taxon>Bacillales</taxon>
        <taxon>Paenibacillaceae</taxon>
        <taxon>Paenibacillus</taxon>
    </lineage>
</organism>
<proteinExistence type="predicted"/>
<gene>
    <name evidence="2" type="ORF">B5M42_09650</name>
</gene>
<dbReference type="AlphaFoldDB" id="A0A4Y8Q2R9"/>
<dbReference type="RefSeq" id="WP_134752205.1">
    <property type="nucleotide sequence ID" value="NZ_MYFO02000015.1"/>
</dbReference>
<dbReference type="Proteomes" id="UP000298246">
    <property type="component" value="Unassembled WGS sequence"/>
</dbReference>
<feature type="compositionally biased region" description="Basic and acidic residues" evidence="1">
    <location>
        <begin position="81"/>
        <end position="103"/>
    </location>
</feature>
<evidence type="ECO:0000313" key="3">
    <source>
        <dbReference type="Proteomes" id="UP000298246"/>
    </source>
</evidence>
<feature type="compositionally biased region" description="Low complexity" evidence="1">
    <location>
        <begin position="106"/>
        <end position="120"/>
    </location>
</feature>
<name>A0A4Y8Q2R9_9BACL</name>
<evidence type="ECO:0000256" key="1">
    <source>
        <dbReference type="SAM" id="MobiDB-lite"/>
    </source>
</evidence>
<reference evidence="2 3" key="1">
    <citation type="submission" date="2017-03" db="EMBL/GenBank/DDBJ databases">
        <title>Isolation of Levoglucosan Utilizing Bacteria.</title>
        <authorList>
            <person name="Arya A.S."/>
        </authorList>
    </citation>
    <scope>NUCLEOTIDE SEQUENCE [LARGE SCALE GENOMIC DNA]</scope>
    <source>
        <strain evidence="2 3">MEC069</strain>
    </source>
</reference>
<feature type="compositionally biased region" description="Basic and acidic residues" evidence="1">
    <location>
        <begin position="56"/>
        <end position="67"/>
    </location>
</feature>